<evidence type="ECO:0000256" key="1">
    <source>
        <dbReference type="SAM" id="SignalP"/>
    </source>
</evidence>
<sequence>MASLRTIRALVFATLFTLLTTSLAAPAAVAAPTRVISIAKARNLPLGTVVTVNGTATTPSGAFESSFFDKGFGLQDAHAGIYVSRPADLEVRPGRLVRVTGKLADSFGLLILVPASEADVALRHAGFQPPPKFVATSAVGESTEGKLVRVLGKITQAPTSDLPYGYKFWINDGSGEVQIFVNVETGIDLAGLRLGQRVLVTGFSGQFETAYEVLPRSPHDIRIIH</sequence>
<name>A0ABS4TUT8_9PSEU</name>
<feature type="signal peptide" evidence="1">
    <location>
        <begin position="1"/>
        <end position="24"/>
    </location>
</feature>
<protein>
    <recommendedName>
        <fullName evidence="4">DNA-binding protein</fullName>
    </recommendedName>
</protein>
<dbReference type="EMBL" id="JAGINW010000001">
    <property type="protein sequence ID" value="MBP2327744.1"/>
    <property type="molecule type" value="Genomic_DNA"/>
</dbReference>
<evidence type="ECO:0008006" key="4">
    <source>
        <dbReference type="Google" id="ProtNLM"/>
    </source>
</evidence>
<accession>A0ABS4TUT8</accession>
<comment type="caution">
    <text evidence="2">The sequence shown here is derived from an EMBL/GenBank/DDBJ whole genome shotgun (WGS) entry which is preliminary data.</text>
</comment>
<organism evidence="2 3">
    <name type="scientific">Kibdelosporangium banguiense</name>
    <dbReference type="NCBI Taxonomy" id="1365924"/>
    <lineage>
        <taxon>Bacteria</taxon>
        <taxon>Bacillati</taxon>
        <taxon>Actinomycetota</taxon>
        <taxon>Actinomycetes</taxon>
        <taxon>Pseudonocardiales</taxon>
        <taxon>Pseudonocardiaceae</taxon>
        <taxon>Kibdelosporangium</taxon>
    </lineage>
</organism>
<evidence type="ECO:0000313" key="2">
    <source>
        <dbReference type="EMBL" id="MBP2327744.1"/>
    </source>
</evidence>
<evidence type="ECO:0000313" key="3">
    <source>
        <dbReference type="Proteomes" id="UP001519332"/>
    </source>
</evidence>
<gene>
    <name evidence="2" type="ORF">JOF56_008129</name>
</gene>
<proteinExistence type="predicted"/>
<feature type="chain" id="PRO_5046228723" description="DNA-binding protein" evidence="1">
    <location>
        <begin position="25"/>
        <end position="225"/>
    </location>
</feature>
<keyword evidence="3" id="KW-1185">Reference proteome</keyword>
<dbReference type="Proteomes" id="UP001519332">
    <property type="component" value="Unassembled WGS sequence"/>
</dbReference>
<reference evidence="2 3" key="1">
    <citation type="submission" date="2021-03" db="EMBL/GenBank/DDBJ databases">
        <title>Sequencing the genomes of 1000 actinobacteria strains.</title>
        <authorList>
            <person name="Klenk H.-P."/>
        </authorList>
    </citation>
    <scope>NUCLEOTIDE SEQUENCE [LARGE SCALE GENOMIC DNA]</scope>
    <source>
        <strain evidence="2 3">DSM 46670</strain>
    </source>
</reference>
<keyword evidence="1" id="KW-0732">Signal</keyword>
<dbReference type="RefSeq" id="WP_209644757.1">
    <property type="nucleotide sequence ID" value="NZ_JAGINW010000001.1"/>
</dbReference>